<keyword evidence="3" id="KW-1185">Reference proteome</keyword>
<proteinExistence type="predicted"/>
<evidence type="ECO:0000256" key="1">
    <source>
        <dbReference type="SAM" id="MobiDB-lite"/>
    </source>
</evidence>
<dbReference type="EMBL" id="JAQNDK010000001">
    <property type="protein sequence ID" value="MDC0677687.1"/>
    <property type="molecule type" value="Genomic_DNA"/>
</dbReference>
<evidence type="ECO:0000313" key="2">
    <source>
        <dbReference type="EMBL" id="MDC0677687.1"/>
    </source>
</evidence>
<accession>A0ABT5BU47</accession>
<gene>
    <name evidence="2" type="ORF">POL72_08020</name>
</gene>
<feature type="compositionally biased region" description="Basic and acidic residues" evidence="1">
    <location>
        <begin position="1"/>
        <end position="10"/>
    </location>
</feature>
<evidence type="ECO:0000313" key="3">
    <source>
        <dbReference type="Proteomes" id="UP001217485"/>
    </source>
</evidence>
<dbReference type="RefSeq" id="WP_272094442.1">
    <property type="nucleotide sequence ID" value="NZ_JAQNDK010000001.1"/>
</dbReference>
<sequence length="61" mass="6069">MSLRIAERAGRANPSTGAAGPGHGESGLPLALRLACWSAGQLVGVALVEGFLGRAAVKVEA</sequence>
<reference evidence="2 3" key="1">
    <citation type="submission" date="2023-01" db="EMBL/GenBank/DDBJ databases">
        <title>Minimal conservation of predation-associated metabolite biosynthetic gene clusters underscores biosynthetic potential of Myxococcota including descriptions for ten novel species: Archangium lansinium sp. nov., Myxococcus landrumus sp. nov., Nannocystis bai.</title>
        <authorList>
            <person name="Ahearne A."/>
            <person name="Stevens C."/>
            <person name="Dowd S."/>
        </authorList>
    </citation>
    <scope>NUCLEOTIDE SEQUENCE [LARGE SCALE GENOMIC DNA]</scope>
    <source>
        <strain evidence="2 3">WIWO2</strain>
    </source>
</reference>
<feature type="region of interest" description="Disordered" evidence="1">
    <location>
        <begin position="1"/>
        <end position="24"/>
    </location>
</feature>
<organism evidence="2 3">
    <name type="scientific">Sorangium atrum</name>
    <dbReference type="NCBI Taxonomy" id="2995308"/>
    <lineage>
        <taxon>Bacteria</taxon>
        <taxon>Pseudomonadati</taxon>
        <taxon>Myxococcota</taxon>
        <taxon>Polyangia</taxon>
        <taxon>Polyangiales</taxon>
        <taxon>Polyangiaceae</taxon>
        <taxon>Sorangium</taxon>
    </lineage>
</organism>
<protein>
    <submittedName>
        <fullName evidence="2">Uncharacterized protein</fullName>
    </submittedName>
</protein>
<comment type="caution">
    <text evidence="2">The sequence shown here is derived from an EMBL/GenBank/DDBJ whole genome shotgun (WGS) entry which is preliminary data.</text>
</comment>
<name>A0ABT5BU47_9BACT</name>
<dbReference type="Proteomes" id="UP001217485">
    <property type="component" value="Unassembled WGS sequence"/>
</dbReference>